<gene>
    <name evidence="4" type="ORF">LARSCL_LOCUS2421</name>
</gene>
<feature type="region of interest" description="Disordered" evidence="2">
    <location>
        <begin position="626"/>
        <end position="652"/>
    </location>
</feature>
<dbReference type="PROSITE" id="PS50853">
    <property type="entry name" value="FN3"/>
    <property type="match status" value="1"/>
</dbReference>
<feature type="compositionally biased region" description="Polar residues" evidence="2">
    <location>
        <begin position="1466"/>
        <end position="1514"/>
    </location>
</feature>
<comment type="caution">
    <text evidence="4">The sequence shown here is derived from an EMBL/GenBank/DDBJ whole genome shotgun (WGS) entry which is preliminary data.</text>
</comment>
<feature type="region of interest" description="Disordered" evidence="2">
    <location>
        <begin position="715"/>
        <end position="736"/>
    </location>
</feature>
<evidence type="ECO:0000313" key="4">
    <source>
        <dbReference type="EMBL" id="CAL1265234.1"/>
    </source>
</evidence>
<feature type="compositionally biased region" description="Polar residues" evidence="2">
    <location>
        <begin position="641"/>
        <end position="652"/>
    </location>
</feature>
<sequence>MTCEMMGQKCYVSLKMHRQLYKEHLSLQKSFCALYRHMSEENNSKNALNWIQEKNRLEATVKHFKAKALQLQRKLEDTNERCELLEFCLLELENQAKVCVREDLVDKSVGTEDQDSETWEKNILNSCHDCSHSSQKIMNSDVAEYYVKEALVKAEMESENYREELEETQKKLSNLTEQLDNVLKYNCKLGVGMDYVIATVNELQSLMEWTAEKKEMKTDSTVILQKLQQLERIQKDLEKTASESELIRSRAQQERALSVSEAGTTQENECDNKPEDAKTTEMCDTSVQEDQMAILDDCVKKIESLSSSKSVKLLDPKSDDAKNDLLIDLNTPEPVEVKPECTSAVDATSSKRKSTSEDSNDSLGPNISEDEGLGDESRRGDSTGPSSFIEIQDTLSDIARLNTELTSPSSNEIIITDPEGHDKPKVWPTDLKGETDSLDICLCAIGNLRESLRAKENELLKLSGIQNDQKQIAALQDVIINLHKESASLKSELDKTKKENSNLKEQVLELEEAENDARLQAQKLGEKLVFLQEKDTHFQAKLCETKQALEKCLQELTFKESEERELRSQLKYMEELVHKYEDQIRTMEIVELALRKKLIEEEDELQAAERSIAQCKSPTFERGTQMYDVPSSRSPFHEFENSPNKSKTPSETFSVLSNTKKNVDICVQFPDEDIIQKQCSDTSVQTEATIFDTLATQIVCEKTNELIEQNVKAAISPKRGSEEANQSTTSKPPADCPIQNELLKRLHQLVEEDAHLQQQLHYVDQINLTLWKKLHNLEFHIGECKKKNMSEDGASDSCIDSECDFLSSRPVSREQMCEESSSPTKCASPCSNRGIIACLDQSEQEIKERLSKLEQINAAFEKELELREKLYTEKEKKYGEWVQTEQRFIGDLKRLSDERDSLKSQVEKLQKEKEELSERVVELQSEMEKAQERHRLETDKIKEEQQEITSQLQQKVDQLLAKEKEHLKQITNLKLERSKNSDKSESDKLKSSYVELQLELSRTRDEMRKKEEGFRIRLDEARSKHCMEEARLVSELEMLRNKNLNYDEMINSFQLRQNELMGIVKQKEEALEQAREEYKKNMEITEEEHRAIEAELKSQLRQMEEETSVATRALTEERVRLEKELQENIDDLRCKEEVYKARISELENNVTHLHEELHRITGDLDSGFGSDIGNDGISNFRREKLLNQLRELRDREAELREKLDEMEQKEAAYRETLEHADRIVASVEQGYKNKIEELEISEKNLKQRVGHLEEVESRLRGALHKERRSSDGRKPDDLVVELLEAEARENGLKEKVETLEQMQRNSINKVKDLEKIREKLETELNDKEELASNLKKTQQELETARKSLTKLKKSESDLKNSLQQTENILSTTESQMKNKIRTIEEEKKALEETIDELRVQVRDLKRKLEKLSYEQEEKRISAAIPNQTVARAEVPTTSDADEPDYVDVDECFPEPQVVAKSCTMPGINNLNKAPSTNSSNPSRAYESPKTTQVLKDNTSIQQSSIPNSTDSYDSARQNLEDCMLRAMAAMKNEMEKKKSNRELNANRMKQLLSNSSDSPSVSQKVSVEQPDDDENDYDEVLPRPTNLRVVQQVGSDTLLIGWNYVNPSLLEGFEVYVDGTLHETVYTPDRTKALISGLNLKRPLRLSINALSKYGQMSEPTVLDLPPQDGNNGKNFFFSTSVLDTSSQIGGQMIFSLWPKNIVQCGQINEKEKNGDDDEEEDDSMYEEVYGHKRPYSMEW</sequence>
<feature type="coiled-coil region" evidence="1">
    <location>
        <begin position="836"/>
        <end position="1013"/>
    </location>
</feature>
<feature type="coiled-coil region" evidence="1">
    <location>
        <begin position="54"/>
        <end position="95"/>
    </location>
</feature>
<accession>A0AAV1Z195</accession>
<evidence type="ECO:0000256" key="2">
    <source>
        <dbReference type="SAM" id="MobiDB-lite"/>
    </source>
</evidence>
<feature type="coiled-coil region" evidence="1">
    <location>
        <begin position="465"/>
        <end position="611"/>
    </location>
</feature>
<protein>
    <recommendedName>
        <fullName evidence="3">Fibronectin type-III domain-containing protein</fullName>
    </recommendedName>
</protein>
<feature type="region of interest" description="Disordered" evidence="2">
    <location>
        <begin position="241"/>
        <end position="282"/>
    </location>
</feature>
<keyword evidence="1" id="KW-0175">Coiled coil</keyword>
<feature type="compositionally biased region" description="Basic and acidic residues" evidence="2">
    <location>
        <begin position="418"/>
        <end position="429"/>
    </location>
</feature>
<evidence type="ECO:0000256" key="1">
    <source>
        <dbReference type="SAM" id="Coils"/>
    </source>
</evidence>
<evidence type="ECO:0000259" key="3">
    <source>
        <dbReference type="PROSITE" id="PS50853"/>
    </source>
</evidence>
<feature type="domain" description="Fibronectin type-III" evidence="3">
    <location>
        <begin position="1583"/>
        <end position="1668"/>
    </location>
</feature>
<feature type="region of interest" description="Disordered" evidence="2">
    <location>
        <begin position="1552"/>
        <end position="1580"/>
    </location>
</feature>
<keyword evidence="5" id="KW-1185">Reference proteome</keyword>
<feature type="compositionally biased region" description="Low complexity" evidence="2">
    <location>
        <begin position="1553"/>
        <end position="1567"/>
    </location>
</feature>
<evidence type="ECO:0000313" key="5">
    <source>
        <dbReference type="Proteomes" id="UP001497382"/>
    </source>
</evidence>
<feature type="compositionally biased region" description="Acidic residues" evidence="2">
    <location>
        <begin position="1569"/>
        <end position="1579"/>
    </location>
</feature>
<feature type="region of interest" description="Disordered" evidence="2">
    <location>
        <begin position="330"/>
        <end position="388"/>
    </location>
</feature>
<feature type="coiled-coil region" evidence="1">
    <location>
        <begin position="151"/>
        <end position="185"/>
    </location>
</feature>
<feature type="coiled-coil region" evidence="1">
    <location>
        <begin position="1057"/>
        <end position="1255"/>
    </location>
</feature>
<proteinExistence type="predicted"/>
<feature type="region of interest" description="Disordered" evidence="2">
    <location>
        <begin position="409"/>
        <end position="429"/>
    </location>
</feature>
<feature type="compositionally biased region" description="Basic and acidic residues" evidence="2">
    <location>
        <begin position="241"/>
        <end position="253"/>
    </location>
</feature>
<dbReference type="EMBL" id="CAXIEN010000016">
    <property type="protein sequence ID" value="CAL1265234.1"/>
    <property type="molecule type" value="Genomic_DNA"/>
</dbReference>
<dbReference type="InterPro" id="IPR003961">
    <property type="entry name" value="FN3_dom"/>
</dbReference>
<dbReference type="Gene3D" id="1.10.287.1490">
    <property type="match status" value="1"/>
</dbReference>
<dbReference type="Proteomes" id="UP001497382">
    <property type="component" value="Unassembled WGS sequence"/>
</dbReference>
<feature type="region of interest" description="Disordered" evidence="2">
    <location>
        <begin position="1463"/>
        <end position="1514"/>
    </location>
</feature>
<feature type="compositionally biased region" description="Basic and acidic residues" evidence="2">
    <location>
        <begin position="270"/>
        <end position="281"/>
    </location>
</feature>
<organism evidence="4 5">
    <name type="scientific">Larinioides sclopetarius</name>
    <dbReference type="NCBI Taxonomy" id="280406"/>
    <lineage>
        <taxon>Eukaryota</taxon>
        <taxon>Metazoa</taxon>
        <taxon>Ecdysozoa</taxon>
        <taxon>Arthropoda</taxon>
        <taxon>Chelicerata</taxon>
        <taxon>Arachnida</taxon>
        <taxon>Araneae</taxon>
        <taxon>Araneomorphae</taxon>
        <taxon>Entelegynae</taxon>
        <taxon>Araneoidea</taxon>
        <taxon>Araneidae</taxon>
        <taxon>Larinioides</taxon>
    </lineage>
</organism>
<feature type="coiled-coil region" evidence="1">
    <location>
        <begin position="1282"/>
        <end position="1414"/>
    </location>
</feature>
<reference evidence="4 5" key="1">
    <citation type="submission" date="2024-04" db="EMBL/GenBank/DDBJ databases">
        <authorList>
            <person name="Rising A."/>
            <person name="Reimegard J."/>
            <person name="Sonavane S."/>
            <person name="Akerstrom W."/>
            <person name="Nylinder S."/>
            <person name="Hedman E."/>
            <person name="Kallberg Y."/>
        </authorList>
    </citation>
    <scope>NUCLEOTIDE SEQUENCE [LARGE SCALE GENOMIC DNA]</scope>
</reference>
<name>A0AAV1Z195_9ARAC</name>